<accession>A0A974CK27</accession>
<feature type="domain" description="Dynein heavy chain coiled coil stalk" evidence="2">
    <location>
        <begin position="26"/>
        <end position="70"/>
    </location>
</feature>
<dbReference type="EMBL" id="CM004477">
    <property type="protein sequence ID" value="OCT74076.1"/>
    <property type="molecule type" value="Genomic_DNA"/>
</dbReference>
<evidence type="ECO:0000313" key="4">
    <source>
        <dbReference type="Proteomes" id="UP000694892"/>
    </source>
</evidence>
<sequence>MTHICIFLLLKAGHTVHRSCLLCHFYVEDLKVKVASQEAELQLKIKDADALITKKGCQTEKLSQEKSTADA</sequence>
<protein>
    <recommendedName>
        <fullName evidence="2">Dynein heavy chain coiled coil stalk domain-containing protein</fullName>
    </recommendedName>
</protein>
<feature type="signal peptide" evidence="1">
    <location>
        <begin position="1"/>
        <end position="18"/>
    </location>
</feature>
<evidence type="ECO:0000256" key="1">
    <source>
        <dbReference type="SAM" id="SignalP"/>
    </source>
</evidence>
<feature type="chain" id="PRO_5038030244" description="Dynein heavy chain coiled coil stalk domain-containing protein" evidence="1">
    <location>
        <begin position="19"/>
        <end position="71"/>
    </location>
</feature>
<reference evidence="4" key="1">
    <citation type="journal article" date="2016" name="Nature">
        <title>Genome evolution in the allotetraploid frog Xenopus laevis.</title>
        <authorList>
            <person name="Session A.M."/>
            <person name="Uno Y."/>
            <person name="Kwon T."/>
            <person name="Chapman J.A."/>
            <person name="Toyoda A."/>
            <person name="Takahashi S."/>
            <person name="Fukui A."/>
            <person name="Hikosaka A."/>
            <person name="Suzuki A."/>
            <person name="Kondo M."/>
            <person name="van Heeringen S.J."/>
            <person name="Quigley I."/>
            <person name="Heinz S."/>
            <person name="Ogino H."/>
            <person name="Ochi H."/>
            <person name="Hellsten U."/>
            <person name="Lyons J.B."/>
            <person name="Simakov O."/>
            <person name="Putnam N."/>
            <person name="Stites J."/>
            <person name="Kuroki Y."/>
            <person name="Tanaka T."/>
            <person name="Michiue T."/>
            <person name="Watanabe M."/>
            <person name="Bogdanovic O."/>
            <person name="Lister R."/>
            <person name="Georgiou G."/>
            <person name="Paranjpe S.S."/>
            <person name="van Kruijsbergen I."/>
            <person name="Shu S."/>
            <person name="Carlson J."/>
            <person name="Kinoshita T."/>
            <person name="Ohta Y."/>
            <person name="Mawaribuchi S."/>
            <person name="Jenkins J."/>
            <person name="Grimwood J."/>
            <person name="Schmutz J."/>
            <person name="Mitros T."/>
            <person name="Mozaffari S.V."/>
            <person name="Suzuki Y."/>
            <person name="Haramoto Y."/>
            <person name="Yamamoto T.S."/>
            <person name="Takagi C."/>
            <person name="Heald R."/>
            <person name="Miller K."/>
            <person name="Haudenschild C."/>
            <person name="Kitzman J."/>
            <person name="Nakayama T."/>
            <person name="Izutsu Y."/>
            <person name="Robert J."/>
            <person name="Fortriede J."/>
            <person name="Burns K."/>
            <person name="Lotay V."/>
            <person name="Karimi K."/>
            <person name="Yasuoka Y."/>
            <person name="Dichmann D.S."/>
            <person name="Flajnik M.F."/>
            <person name="Houston D.W."/>
            <person name="Shendure J."/>
            <person name="DuPasquier L."/>
            <person name="Vize P.D."/>
            <person name="Zorn A.M."/>
            <person name="Ito M."/>
            <person name="Marcotte E.M."/>
            <person name="Wallingford J.B."/>
            <person name="Ito Y."/>
            <person name="Asashima M."/>
            <person name="Ueno N."/>
            <person name="Matsuda Y."/>
            <person name="Veenstra G.J."/>
            <person name="Fujiyama A."/>
            <person name="Harland R.M."/>
            <person name="Taira M."/>
            <person name="Rokhsar D.S."/>
        </authorList>
    </citation>
    <scope>NUCLEOTIDE SEQUENCE [LARGE SCALE GENOMIC DNA]</scope>
    <source>
        <strain evidence="4">J</strain>
    </source>
</reference>
<dbReference type="Proteomes" id="UP000694892">
    <property type="component" value="Chromosome 6S"/>
</dbReference>
<dbReference type="InterPro" id="IPR024743">
    <property type="entry name" value="Dynein_HC_stalk"/>
</dbReference>
<name>A0A974CK27_XENLA</name>
<gene>
    <name evidence="3" type="ORF">XELAEV_18033040mg</name>
</gene>
<evidence type="ECO:0000313" key="3">
    <source>
        <dbReference type="EMBL" id="OCT74076.1"/>
    </source>
</evidence>
<proteinExistence type="predicted"/>
<evidence type="ECO:0000259" key="2">
    <source>
        <dbReference type="Pfam" id="PF12777"/>
    </source>
</evidence>
<organism evidence="3 4">
    <name type="scientific">Xenopus laevis</name>
    <name type="common">African clawed frog</name>
    <dbReference type="NCBI Taxonomy" id="8355"/>
    <lineage>
        <taxon>Eukaryota</taxon>
        <taxon>Metazoa</taxon>
        <taxon>Chordata</taxon>
        <taxon>Craniata</taxon>
        <taxon>Vertebrata</taxon>
        <taxon>Euteleostomi</taxon>
        <taxon>Amphibia</taxon>
        <taxon>Batrachia</taxon>
        <taxon>Anura</taxon>
        <taxon>Pipoidea</taxon>
        <taxon>Pipidae</taxon>
        <taxon>Xenopodinae</taxon>
        <taxon>Xenopus</taxon>
        <taxon>Xenopus</taxon>
    </lineage>
</organism>
<keyword evidence="1" id="KW-0732">Signal</keyword>
<dbReference type="Pfam" id="PF12777">
    <property type="entry name" value="MT"/>
    <property type="match status" value="1"/>
</dbReference>
<dbReference type="AlphaFoldDB" id="A0A974CK27"/>